<reference evidence="1" key="2">
    <citation type="submission" date="2020-11" db="EMBL/GenBank/DDBJ databases">
        <authorList>
            <person name="McCartney M.A."/>
            <person name="Auch B."/>
            <person name="Kono T."/>
            <person name="Mallez S."/>
            <person name="Becker A."/>
            <person name="Gohl D.M."/>
            <person name="Silverstein K.A.T."/>
            <person name="Koren S."/>
            <person name="Bechman K.B."/>
            <person name="Herman A."/>
            <person name="Abrahante J.E."/>
            <person name="Garbe J."/>
        </authorList>
    </citation>
    <scope>NUCLEOTIDE SEQUENCE</scope>
    <source>
        <strain evidence="1">Duluth1</strain>
        <tissue evidence="1">Whole animal</tissue>
    </source>
</reference>
<dbReference type="Proteomes" id="UP000828390">
    <property type="component" value="Unassembled WGS sequence"/>
</dbReference>
<evidence type="ECO:0000313" key="2">
    <source>
        <dbReference type="Proteomes" id="UP000828390"/>
    </source>
</evidence>
<dbReference type="EMBL" id="JAIWYP010000011">
    <property type="protein sequence ID" value="KAH3736160.1"/>
    <property type="molecule type" value="Genomic_DNA"/>
</dbReference>
<organism evidence="1 2">
    <name type="scientific">Dreissena polymorpha</name>
    <name type="common">Zebra mussel</name>
    <name type="synonym">Mytilus polymorpha</name>
    <dbReference type="NCBI Taxonomy" id="45954"/>
    <lineage>
        <taxon>Eukaryota</taxon>
        <taxon>Metazoa</taxon>
        <taxon>Spiralia</taxon>
        <taxon>Lophotrochozoa</taxon>
        <taxon>Mollusca</taxon>
        <taxon>Bivalvia</taxon>
        <taxon>Autobranchia</taxon>
        <taxon>Heteroconchia</taxon>
        <taxon>Euheterodonta</taxon>
        <taxon>Imparidentia</taxon>
        <taxon>Neoheterodontei</taxon>
        <taxon>Myida</taxon>
        <taxon>Dreissenoidea</taxon>
        <taxon>Dreissenidae</taxon>
        <taxon>Dreissena</taxon>
    </lineage>
</organism>
<gene>
    <name evidence="1" type="ORF">DPMN_042722</name>
</gene>
<dbReference type="AlphaFoldDB" id="A0A9D4D1B1"/>
<evidence type="ECO:0000313" key="1">
    <source>
        <dbReference type="EMBL" id="KAH3736160.1"/>
    </source>
</evidence>
<reference evidence="1" key="1">
    <citation type="journal article" date="2019" name="bioRxiv">
        <title>The Genome of the Zebra Mussel, Dreissena polymorpha: A Resource for Invasive Species Research.</title>
        <authorList>
            <person name="McCartney M.A."/>
            <person name="Auch B."/>
            <person name="Kono T."/>
            <person name="Mallez S."/>
            <person name="Zhang Y."/>
            <person name="Obille A."/>
            <person name="Becker A."/>
            <person name="Abrahante J.E."/>
            <person name="Garbe J."/>
            <person name="Badalamenti J.P."/>
            <person name="Herman A."/>
            <person name="Mangelson H."/>
            <person name="Liachko I."/>
            <person name="Sullivan S."/>
            <person name="Sone E.D."/>
            <person name="Koren S."/>
            <person name="Silverstein K.A.T."/>
            <person name="Beckman K.B."/>
            <person name="Gohl D.M."/>
        </authorList>
    </citation>
    <scope>NUCLEOTIDE SEQUENCE</scope>
    <source>
        <strain evidence="1">Duluth1</strain>
        <tissue evidence="1">Whole animal</tissue>
    </source>
</reference>
<comment type="caution">
    <text evidence="1">The sequence shown here is derived from an EMBL/GenBank/DDBJ whole genome shotgun (WGS) entry which is preliminary data.</text>
</comment>
<name>A0A9D4D1B1_DREPO</name>
<accession>A0A9D4D1B1</accession>
<protein>
    <submittedName>
        <fullName evidence="1">Uncharacterized protein</fullName>
    </submittedName>
</protein>
<keyword evidence="2" id="KW-1185">Reference proteome</keyword>
<sequence length="78" mass="9095">MWSMQDSPFLKPACSWRRIPSTAVMMRWRMMRLNILLVRESKVIPRQLLQFPRSPFLGSLTMVPVFHSLGASSLSQIF</sequence>
<proteinExistence type="predicted"/>